<evidence type="ECO:0000313" key="2">
    <source>
        <dbReference type="EMBL" id="SJM91874.1"/>
    </source>
</evidence>
<organism evidence="2 3">
    <name type="scientific">Crenothrix polyspora</name>
    <dbReference type="NCBI Taxonomy" id="360316"/>
    <lineage>
        <taxon>Bacteria</taxon>
        <taxon>Pseudomonadati</taxon>
        <taxon>Pseudomonadota</taxon>
        <taxon>Gammaproteobacteria</taxon>
        <taxon>Methylococcales</taxon>
        <taxon>Crenotrichaceae</taxon>
        <taxon>Crenothrix</taxon>
    </lineage>
</organism>
<protein>
    <submittedName>
        <fullName evidence="2">Anti-anti-sigma regulatory factor (Antagonist of anti-sigma factor)</fullName>
    </submittedName>
</protein>
<gene>
    <name evidence="2" type="ORF">CRENPOLYSF1_220037</name>
</gene>
<dbReference type="Pfam" id="PF01740">
    <property type="entry name" value="STAS"/>
    <property type="match status" value="1"/>
</dbReference>
<accession>A0A1R4H6L2</accession>
<name>A0A1R4H6L2_9GAMM</name>
<evidence type="ECO:0000259" key="1">
    <source>
        <dbReference type="PROSITE" id="PS50801"/>
    </source>
</evidence>
<dbReference type="PROSITE" id="PS50801">
    <property type="entry name" value="STAS"/>
    <property type="match status" value="1"/>
</dbReference>
<dbReference type="SUPFAM" id="SSF52091">
    <property type="entry name" value="SpoIIaa-like"/>
    <property type="match status" value="1"/>
</dbReference>
<dbReference type="EMBL" id="FUKI01000096">
    <property type="protein sequence ID" value="SJM91874.1"/>
    <property type="molecule type" value="Genomic_DNA"/>
</dbReference>
<dbReference type="InterPro" id="IPR002645">
    <property type="entry name" value="STAS_dom"/>
</dbReference>
<reference evidence="3" key="1">
    <citation type="submission" date="2017-02" db="EMBL/GenBank/DDBJ databases">
        <authorList>
            <person name="Daims H."/>
        </authorList>
    </citation>
    <scope>NUCLEOTIDE SEQUENCE [LARGE SCALE GENOMIC DNA]</scope>
</reference>
<dbReference type="Gene3D" id="3.30.750.24">
    <property type="entry name" value="STAS domain"/>
    <property type="match status" value="1"/>
</dbReference>
<evidence type="ECO:0000313" key="3">
    <source>
        <dbReference type="Proteomes" id="UP000195667"/>
    </source>
</evidence>
<sequence length="375" mass="42007">MLMSNTFSIEEVSKQGEMCRYMFVGSIDAHAASALQSLTTAQAGSHVLLDFSKVERVNSMGLSLLLKLFEDWENKKIKVEVQRLNRMINMLFKITGLGRFISSTTKDIALSVDSPALNPEPPRHAEHKPVAVHIPHDKLNFVATLQSGQQLTGWYLLNTYLQRKLNRAIHFEQAANTPNGNLTDLLFAKPFEACEMIKNHGFIPILKPIAEADEVVILTRIDDDRSLKELQGLTVSVATEGSFVYLLGRFLCDESGVDSAQFVFDIAGNEIKALQSLIRGKCDLVFMLKKTFQGLSSFSRSNVQKLDESETDFASHLFCISPHIKNHAEELIKVLTNMTQDTQGQQILADIQTGGWNAPETGELHMLQMVYNRYT</sequence>
<dbReference type="RefSeq" id="WP_087143145.1">
    <property type="nucleotide sequence ID" value="NZ_FUKI01000096.1"/>
</dbReference>
<dbReference type="Proteomes" id="UP000195667">
    <property type="component" value="Unassembled WGS sequence"/>
</dbReference>
<keyword evidence="3" id="KW-1185">Reference proteome</keyword>
<dbReference type="Pfam" id="PF12974">
    <property type="entry name" value="Phosphonate-bd"/>
    <property type="match status" value="1"/>
</dbReference>
<feature type="domain" description="STAS" evidence="1">
    <location>
        <begin position="8"/>
        <end position="97"/>
    </location>
</feature>
<dbReference type="OrthoDB" id="5291355at2"/>
<dbReference type="InterPro" id="IPR036513">
    <property type="entry name" value="STAS_dom_sf"/>
</dbReference>
<dbReference type="AlphaFoldDB" id="A0A1R4H6L2"/>
<dbReference type="CDD" id="cd07043">
    <property type="entry name" value="STAS_anti-anti-sigma_factors"/>
    <property type="match status" value="1"/>
</dbReference>
<proteinExistence type="predicted"/>